<keyword evidence="2" id="KW-1185">Reference proteome</keyword>
<evidence type="ECO:0008006" key="3">
    <source>
        <dbReference type="Google" id="ProtNLM"/>
    </source>
</evidence>
<dbReference type="OrthoDB" id="2893324at2759"/>
<proteinExistence type="predicted"/>
<dbReference type="Pfam" id="PF15891">
    <property type="entry name" value="Nuc_deoxyri_tr2"/>
    <property type="match status" value="1"/>
</dbReference>
<dbReference type="Gene3D" id="3.40.50.450">
    <property type="match status" value="1"/>
</dbReference>
<evidence type="ECO:0000313" key="2">
    <source>
        <dbReference type="Proteomes" id="UP000184330"/>
    </source>
</evidence>
<dbReference type="Proteomes" id="UP000184330">
    <property type="component" value="Unassembled WGS sequence"/>
</dbReference>
<protein>
    <recommendedName>
        <fullName evidence="3">Nucleoside 2-deoxyribosyltransferase</fullName>
    </recommendedName>
</protein>
<gene>
    <name evidence="1" type="ORF">PAC_19764</name>
</gene>
<name>A0A1L7XXY7_9HELO</name>
<dbReference type="AlphaFoldDB" id="A0A1L7XXY7"/>
<organism evidence="1 2">
    <name type="scientific">Phialocephala subalpina</name>
    <dbReference type="NCBI Taxonomy" id="576137"/>
    <lineage>
        <taxon>Eukaryota</taxon>
        <taxon>Fungi</taxon>
        <taxon>Dikarya</taxon>
        <taxon>Ascomycota</taxon>
        <taxon>Pezizomycotina</taxon>
        <taxon>Leotiomycetes</taxon>
        <taxon>Helotiales</taxon>
        <taxon>Mollisiaceae</taxon>
        <taxon>Phialocephala</taxon>
        <taxon>Phialocephala fortinii species complex</taxon>
    </lineage>
</organism>
<dbReference type="InterPro" id="IPR039470">
    <property type="entry name" value="Nuc_deoxyri_tr2"/>
</dbReference>
<reference evidence="1 2" key="1">
    <citation type="submission" date="2016-03" db="EMBL/GenBank/DDBJ databases">
        <authorList>
            <person name="Ploux O."/>
        </authorList>
    </citation>
    <scope>NUCLEOTIDE SEQUENCE [LARGE SCALE GENOMIC DNA]</scope>
    <source>
        <strain evidence="1 2">UAMH 11012</strain>
    </source>
</reference>
<sequence length="168" mass="18806">MSKRRDPNYQVVFAPHPYPTDKPIVFLSGTIHYPPATDWRVHLQSSLFHLPITLLNPVRPDWDSSWKEDINFPPFKEQVNWELGGMEASDVLAVYFGSNTEAPITLMELGLAAGKQGKRVVVACVDGYKKKGNVQVACEKYGIEVVRDEVELARAVLVKLRELGVEGA</sequence>
<dbReference type="EMBL" id="FJOG01000082">
    <property type="protein sequence ID" value="CZR69864.1"/>
    <property type="molecule type" value="Genomic_DNA"/>
</dbReference>
<evidence type="ECO:0000313" key="1">
    <source>
        <dbReference type="EMBL" id="CZR69864.1"/>
    </source>
</evidence>
<accession>A0A1L7XXY7</accession>